<dbReference type="Proteomes" id="UP001311915">
    <property type="component" value="Unassembled WGS sequence"/>
</dbReference>
<reference evidence="1 2" key="1">
    <citation type="submission" date="2023-10" db="EMBL/GenBank/DDBJ databases">
        <title>Genome-Wide Identification Analysis in wild type Solanum Pinnatisectum Reveals Some Genes Defensing Phytophthora Infestans.</title>
        <authorList>
            <person name="Sun C."/>
        </authorList>
    </citation>
    <scope>NUCLEOTIDE SEQUENCE [LARGE SCALE GENOMIC DNA]</scope>
    <source>
        <strain evidence="1">LQN</strain>
        <tissue evidence="1">Leaf</tissue>
    </source>
</reference>
<sequence>MISMILLTPRINQNVINKHNNKYVNIWLKHFVHKVHECYRSISLAKIHDKKLIMTIMGPEYCLWNITLSYLELMIDQFEVYLRKASGTLKLIQNIISSNKWILILDSDLVDLTVINTYPKRIIFLPHK</sequence>
<evidence type="ECO:0000313" key="1">
    <source>
        <dbReference type="EMBL" id="KAK4731637.1"/>
    </source>
</evidence>
<keyword evidence="2" id="KW-1185">Reference proteome</keyword>
<name>A0AAV9M4M6_9SOLN</name>
<accession>A0AAV9M4M6</accession>
<gene>
    <name evidence="1" type="ORF">R3W88_024625</name>
</gene>
<dbReference type="AlphaFoldDB" id="A0AAV9M4M6"/>
<proteinExistence type="predicted"/>
<organism evidence="1 2">
    <name type="scientific">Solanum pinnatisectum</name>
    <name type="common">tansyleaf nightshade</name>
    <dbReference type="NCBI Taxonomy" id="50273"/>
    <lineage>
        <taxon>Eukaryota</taxon>
        <taxon>Viridiplantae</taxon>
        <taxon>Streptophyta</taxon>
        <taxon>Embryophyta</taxon>
        <taxon>Tracheophyta</taxon>
        <taxon>Spermatophyta</taxon>
        <taxon>Magnoliopsida</taxon>
        <taxon>eudicotyledons</taxon>
        <taxon>Gunneridae</taxon>
        <taxon>Pentapetalae</taxon>
        <taxon>asterids</taxon>
        <taxon>lamiids</taxon>
        <taxon>Solanales</taxon>
        <taxon>Solanaceae</taxon>
        <taxon>Solanoideae</taxon>
        <taxon>Solaneae</taxon>
        <taxon>Solanum</taxon>
    </lineage>
</organism>
<evidence type="ECO:0000313" key="2">
    <source>
        <dbReference type="Proteomes" id="UP001311915"/>
    </source>
</evidence>
<comment type="caution">
    <text evidence="1">The sequence shown here is derived from an EMBL/GenBank/DDBJ whole genome shotgun (WGS) entry which is preliminary data.</text>
</comment>
<dbReference type="EMBL" id="JAWPEI010000003">
    <property type="protein sequence ID" value="KAK4731637.1"/>
    <property type="molecule type" value="Genomic_DNA"/>
</dbReference>
<protein>
    <submittedName>
        <fullName evidence="1">Uncharacterized protein</fullName>
    </submittedName>
</protein>